<dbReference type="Pfam" id="PF04082">
    <property type="entry name" value="Fungal_trans"/>
    <property type="match status" value="1"/>
</dbReference>
<dbReference type="RefSeq" id="XP_008719667.1">
    <property type="nucleotide sequence ID" value="XM_008721445.1"/>
</dbReference>
<dbReference type="GO" id="GO:0005634">
    <property type="term" value="C:nucleus"/>
    <property type="evidence" value="ECO:0007669"/>
    <property type="project" value="UniProtKB-SubCell"/>
</dbReference>
<dbReference type="InterPro" id="IPR007219">
    <property type="entry name" value="XnlR_reg_dom"/>
</dbReference>
<gene>
    <name evidence="4" type="ORF">HMPREF1541_07120</name>
</gene>
<comment type="subcellular location">
    <subcellularLocation>
        <location evidence="1">Nucleus</location>
    </subcellularLocation>
</comment>
<reference evidence="4 5" key="1">
    <citation type="submission" date="2013-03" db="EMBL/GenBank/DDBJ databases">
        <title>The Genome Sequence of Phialophora europaea CBS 101466.</title>
        <authorList>
            <consortium name="The Broad Institute Genomics Platform"/>
            <person name="Cuomo C."/>
            <person name="de Hoog S."/>
            <person name="Gorbushina A."/>
            <person name="Walker B."/>
            <person name="Young S.K."/>
            <person name="Zeng Q."/>
            <person name="Gargeya S."/>
            <person name="Fitzgerald M."/>
            <person name="Haas B."/>
            <person name="Abouelleil A."/>
            <person name="Allen A.W."/>
            <person name="Alvarado L."/>
            <person name="Arachchi H.M."/>
            <person name="Berlin A.M."/>
            <person name="Chapman S.B."/>
            <person name="Gainer-Dewar J."/>
            <person name="Goldberg J."/>
            <person name="Griggs A."/>
            <person name="Gujja S."/>
            <person name="Hansen M."/>
            <person name="Howarth C."/>
            <person name="Imamovic A."/>
            <person name="Ireland A."/>
            <person name="Larimer J."/>
            <person name="McCowan C."/>
            <person name="Murphy C."/>
            <person name="Pearson M."/>
            <person name="Poon T.W."/>
            <person name="Priest M."/>
            <person name="Roberts A."/>
            <person name="Saif S."/>
            <person name="Shea T."/>
            <person name="Sisk P."/>
            <person name="Sykes S."/>
            <person name="Wortman J."/>
            <person name="Nusbaum C."/>
            <person name="Birren B."/>
        </authorList>
    </citation>
    <scope>NUCLEOTIDE SEQUENCE [LARGE SCALE GENOMIC DNA]</scope>
    <source>
        <strain evidence="4 5">CBS 101466</strain>
    </source>
</reference>
<dbReference type="OrthoDB" id="3989227at2759"/>
<dbReference type="VEuPathDB" id="FungiDB:HMPREF1541_07120"/>
<accession>W2RP84</accession>
<organism evidence="4 5">
    <name type="scientific">Cyphellophora europaea (strain CBS 101466)</name>
    <name type="common">Phialophora europaea</name>
    <dbReference type="NCBI Taxonomy" id="1220924"/>
    <lineage>
        <taxon>Eukaryota</taxon>
        <taxon>Fungi</taxon>
        <taxon>Dikarya</taxon>
        <taxon>Ascomycota</taxon>
        <taxon>Pezizomycotina</taxon>
        <taxon>Eurotiomycetes</taxon>
        <taxon>Chaetothyriomycetidae</taxon>
        <taxon>Chaetothyriales</taxon>
        <taxon>Cyphellophoraceae</taxon>
        <taxon>Cyphellophora</taxon>
    </lineage>
</organism>
<dbReference type="eggNOG" id="ENOG502QVPF">
    <property type="taxonomic scope" value="Eukaryota"/>
</dbReference>
<protein>
    <recommendedName>
        <fullName evidence="3">Xylanolytic transcriptional activator regulatory domain-containing protein</fullName>
    </recommendedName>
</protein>
<sequence length="393" mass="44231">MASTLTGFPRRPTLYTLSAYIFSQSQFVREEEFSDGPEFITTSFRVALGMGLHRKLEEAGFTATEQETRRRLWWYILHLDVMSSCSSGLSPLYVDEKMGNSPAISTTDLLEHVRGSGQGSVQLRLPDIRYVVAKVRYETTKVIRGILLGHFEEHFTSLEAVSETASSIESLGETVKTAIDRILQVGSKLSRHELLEIYQSENLAVPEGASTINDTWRVDASESRSHVVGFAIWATSLLHLMLHKAYCILYFPLAKDQHSDFGADIRLTAIKHAQAFLQLFIRVCDAPFSSPFHWMYPGTYQPLQAMSLLLADLLNFPHSDEAPTSQGLVDAIFDLYQVDQGMITASDPPRRRLSPSGREVWSMLGRLRNKAFEQMDQDPHVVLPTFIASSHSR</sequence>
<dbReference type="PANTHER" id="PTHR31001">
    <property type="entry name" value="UNCHARACTERIZED TRANSCRIPTIONAL REGULATORY PROTEIN"/>
    <property type="match status" value="1"/>
</dbReference>
<proteinExistence type="predicted"/>
<evidence type="ECO:0000313" key="5">
    <source>
        <dbReference type="Proteomes" id="UP000030752"/>
    </source>
</evidence>
<dbReference type="HOGENOM" id="CLU_702113_0_0_1"/>
<keyword evidence="2" id="KW-0539">Nucleus</keyword>
<dbReference type="PANTHER" id="PTHR31001:SF40">
    <property type="entry name" value="ZN(II)2CYS6 TRANSCRIPTION FACTOR (EUROFUNG)"/>
    <property type="match status" value="1"/>
</dbReference>
<dbReference type="GO" id="GO:0006351">
    <property type="term" value="P:DNA-templated transcription"/>
    <property type="evidence" value="ECO:0007669"/>
    <property type="project" value="InterPro"/>
</dbReference>
<dbReference type="GeneID" id="19974459"/>
<name>W2RP84_CYPE1</name>
<keyword evidence="5" id="KW-1185">Reference proteome</keyword>
<evidence type="ECO:0000313" key="4">
    <source>
        <dbReference type="EMBL" id="ETN37498.1"/>
    </source>
</evidence>
<dbReference type="CDD" id="cd12148">
    <property type="entry name" value="fungal_TF_MHR"/>
    <property type="match status" value="1"/>
</dbReference>
<evidence type="ECO:0000256" key="2">
    <source>
        <dbReference type="ARBA" id="ARBA00023242"/>
    </source>
</evidence>
<dbReference type="STRING" id="1220924.W2RP84"/>
<dbReference type="AlphaFoldDB" id="W2RP84"/>
<evidence type="ECO:0000256" key="1">
    <source>
        <dbReference type="ARBA" id="ARBA00004123"/>
    </source>
</evidence>
<dbReference type="InterPro" id="IPR050613">
    <property type="entry name" value="Sec_Metabolite_Reg"/>
</dbReference>
<feature type="domain" description="Xylanolytic transcriptional activator regulatory" evidence="3">
    <location>
        <begin position="39"/>
        <end position="96"/>
    </location>
</feature>
<dbReference type="GO" id="GO:0008270">
    <property type="term" value="F:zinc ion binding"/>
    <property type="evidence" value="ECO:0007669"/>
    <property type="project" value="InterPro"/>
</dbReference>
<evidence type="ECO:0000259" key="3">
    <source>
        <dbReference type="Pfam" id="PF04082"/>
    </source>
</evidence>
<dbReference type="EMBL" id="KB822723">
    <property type="protein sequence ID" value="ETN37498.1"/>
    <property type="molecule type" value="Genomic_DNA"/>
</dbReference>
<dbReference type="GO" id="GO:0003677">
    <property type="term" value="F:DNA binding"/>
    <property type="evidence" value="ECO:0007669"/>
    <property type="project" value="InterPro"/>
</dbReference>
<dbReference type="InParanoid" id="W2RP84"/>
<dbReference type="Proteomes" id="UP000030752">
    <property type="component" value="Unassembled WGS sequence"/>
</dbReference>